<dbReference type="EnsemblMetazoa" id="GPPI049186-RA">
    <property type="protein sequence ID" value="GPPI049186-PA"/>
    <property type="gene ID" value="GPPI049186"/>
</dbReference>
<dbReference type="VEuPathDB" id="VectorBase:GPPI049186"/>
<dbReference type="EMBL" id="JXJN01025655">
    <property type="status" value="NOT_ANNOTATED_CDS"/>
    <property type="molecule type" value="Genomic_DNA"/>
</dbReference>
<keyword evidence="1" id="KW-0472">Membrane</keyword>
<keyword evidence="1" id="KW-1133">Transmembrane helix</keyword>
<reference evidence="2" key="2">
    <citation type="submission" date="2020-05" db="UniProtKB">
        <authorList>
            <consortium name="EnsemblMetazoa"/>
        </authorList>
    </citation>
    <scope>IDENTIFICATION</scope>
    <source>
        <strain evidence="2">IAEA</strain>
    </source>
</reference>
<sequence>MHFIAQFVELPSACLTLRPMLAMELLLLAPIMTADVGVNILLLVVEMIRSGLGSLDEDNDVEVDEISSRQLSNKSPALDMLLSYTLLNREHHGIASQTDLKKAQTSKLLYSGLSIYMLQHVSQISKFELVLNFDN</sequence>
<evidence type="ECO:0000256" key="1">
    <source>
        <dbReference type="SAM" id="Phobius"/>
    </source>
</evidence>
<evidence type="ECO:0000313" key="3">
    <source>
        <dbReference type="Proteomes" id="UP000092460"/>
    </source>
</evidence>
<reference evidence="3" key="1">
    <citation type="submission" date="2015-01" db="EMBL/GenBank/DDBJ databases">
        <authorList>
            <person name="Aksoy S."/>
            <person name="Warren W."/>
            <person name="Wilson R.K."/>
        </authorList>
    </citation>
    <scope>NUCLEOTIDE SEQUENCE [LARGE SCALE GENOMIC DNA]</scope>
    <source>
        <strain evidence="3">IAEA</strain>
    </source>
</reference>
<dbReference type="AlphaFoldDB" id="A0A1B0C4U3"/>
<dbReference type="Proteomes" id="UP000092460">
    <property type="component" value="Unassembled WGS sequence"/>
</dbReference>
<accession>A0A1B0C4U3</accession>
<evidence type="ECO:0000313" key="2">
    <source>
        <dbReference type="EnsemblMetazoa" id="GPPI049186-PA"/>
    </source>
</evidence>
<organism evidence="2 3">
    <name type="scientific">Glossina palpalis gambiensis</name>
    <dbReference type="NCBI Taxonomy" id="67801"/>
    <lineage>
        <taxon>Eukaryota</taxon>
        <taxon>Metazoa</taxon>
        <taxon>Ecdysozoa</taxon>
        <taxon>Arthropoda</taxon>
        <taxon>Hexapoda</taxon>
        <taxon>Insecta</taxon>
        <taxon>Pterygota</taxon>
        <taxon>Neoptera</taxon>
        <taxon>Endopterygota</taxon>
        <taxon>Diptera</taxon>
        <taxon>Brachycera</taxon>
        <taxon>Muscomorpha</taxon>
        <taxon>Hippoboscoidea</taxon>
        <taxon>Glossinidae</taxon>
        <taxon>Glossina</taxon>
    </lineage>
</organism>
<protein>
    <submittedName>
        <fullName evidence="2">Uncharacterized protein</fullName>
    </submittedName>
</protein>
<keyword evidence="1" id="KW-0812">Transmembrane</keyword>
<keyword evidence="3" id="KW-1185">Reference proteome</keyword>
<name>A0A1B0C4U3_9MUSC</name>
<feature type="transmembrane region" description="Helical" evidence="1">
    <location>
        <begin position="25"/>
        <end position="45"/>
    </location>
</feature>
<proteinExistence type="predicted"/>